<evidence type="ECO:0000256" key="3">
    <source>
        <dbReference type="ARBA" id="ARBA00022552"/>
    </source>
</evidence>
<name>A0ABS1BT55_9NEIS</name>
<keyword evidence="2 5" id="KW-0690">Ribosome biogenesis</keyword>
<gene>
    <name evidence="5 8" type="primary">rimM</name>
    <name evidence="8" type="ORF">JDW22_07770</name>
</gene>
<dbReference type="Proteomes" id="UP000614058">
    <property type="component" value="Unassembled WGS sequence"/>
</dbReference>
<proteinExistence type="inferred from homology"/>
<evidence type="ECO:0000256" key="1">
    <source>
        <dbReference type="ARBA" id="ARBA00022490"/>
    </source>
</evidence>
<dbReference type="SUPFAM" id="SSF50447">
    <property type="entry name" value="Translation proteins"/>
    <property type="match status" value="1"/>
</dbReference>
<keyword evidence="3 5" id="KW-0698">rRNA processing</keyword>
<dbReference type="Pfam" id="PF01782">
    <property type="entry name" value="RimM"/>
    <property type="match status" value="1"/>
</dbReference>
<dbReference type="RefSeq" id="WP_200522551.1">
    <property type="nucleotide sequence ID" value="NZ_JAEHNZ010000002.1"/>
</dbReference>
<feature type="domain" description="RimM N-terminal" evidence="6">
    <location>
        <begin position="10"/>
        <end position="91"/>
    </location>
</feature>
<reference evidence="8 9" key="1">
    <citation type="journal article" date="2021" name="Pathogens">
        <title>Isolation and Characterization of Kingella bonacorsii sp. nov., A Novel Kingella Species Detected in a Stable Periodontitis Subject.</title>
        <authorList>
            <person name="Antezack A."/>
            <person name="Boxberger M."/>
            <person name="Rolland C."/>
            <person name="Monnet-Corti V."/>
            <person name="La Scola B."/>
        </authorList>
    </citation>
    <scope>NUCLEOTIDE SEQUENCE [LARGE SCALE GENOMIC DNA]</scope>
    <source>
        <strain evidence="8 9">Marseille-Q4569</strain>
    </source>
</reference>
<dbReference type="InterPro" id="IPR002676">
    <property type="entry name" value="RimM_N"/>
</dbReference>
<feature type="domain" description="Ribosome maturation factor RimM PRC barrel" evidence="7">
    <location>
        <begin position="102"/>
        <end position="165"/>
    </location>
</feature>
<organism evidence="8 9">
    <name type="scientific">Kingella bonacorsii</name>
    <dbReference type="NCBI Taxonomy" id="2796361"/>
    <lineage>
        <taxon>Bacteria</taxon>
        <taxon>Pseudomonadati</taxon>
        <taxon>Pseudomonadota</taxon>
        <taxon>Betaproteobacteria</taxon>
        <taxon>Neisseriales</taxon>
        <taxon>Neisseriaceae</taxon>
        <taxon>Kingella</taxon>
    </lineage>
</organism>
<evidence type="ECO:0000313" key="8">
    <source>
        <dbReference type="EMBL" id="MBK0396476.1"/>
    </source>
</evidence>
<dbReference type="InterPro" id="IPR009000">
    <property type="entry name" value="Transl_B-barrel_sf"/>
</dbReference>
<evidence type="ECO:0000313" key="9">
    <source>
        <dbReference type="Proteomes" id="UP000614058"/>
    </source>
</evidence>
<evidence type="ECO:0000259" key="7">
    <source>
        <dbReference type="Pfam" id="PF24986"/>
    </source>
</evidence>
<dbReference type="Gene3D" id="2.30.30.240">
    <property type="entry name" value="PRC-barrel domain"/>
    <property type="match status" value="1"/>
</dbReference>
<dbReference type="InterPro" id="IPR011033">
    <property type="entry name" value="PRC_barrel-like_sf"/>
</dbReference>
<dbReference type="PANTHER" id="PTHR33692:SF1">
    <property type="entry name" value="RIBOSOME MATURATION FACTOR RIMM"/>
    <property type="match status" value="1"/>
</dbReference>
<dbReference type="Pfam" id="PF24986">
    <property type="entry name" value="PRC_RimM"/>
    <property type="match status" value="1"/>
</dbReference>
<comment type="domain">
    <text evidence="5">The PRC barrel domain binds ribosomal protein uS19.</text>
</comment>
<accession>A0ABS1BT55</accession>
<comment type="similarity">
    <text evidence="5">Belongs to the RimM family.</text>
</comment>
<keyword evidence="1 5" id="KW-0963">Cytoplasm</keyword>
<protein>
    <recommendedName>
        <fullName evidence="5">Ribosome maturation factor RimM</fullName>
    </recommendedName>
</protein>
<comment type="caution">
    <text evidence="8">The sequence shown here is derived from an EMBL/GenBank/DDBJ whole genome shotgun (WGS) entry which is preliminary data.</text>
</comment>
<comment type="subunit">
    <text evidence="5">Binds ribosomal protein uS19.</text>
</comment>
<evidence type="ECO:0000256" key="5">
    <source>
        <dbReference type="HAMAP-Rule" id="MF_00014"/>
    </source>
</evidence>
<evidence type="ECO:0000259" key="6">
    <source>
        <dbReference type="Pfam" id="PF01782"/>
    </source>
</evidence>
<dbReference type="HAMAP" id="MF_00014">
    <property type="entry name" value="Ribosome_mat_RimM"/>
    <property type="match status" value="1"/>
</dbReference>
<dbReference type="SUPFAM" id="SSF50346">
    <property type="entry name" value="PRC-barrel domain"/>
    <property type="match status" value="1"/>
</dbReference>
<dbReference type="PANTHER" id="PTHR33692">
    <property type="entry name" value="RIBOSOME MATURATION FACTOR RIMM"/>
    <property type="match status" value="1"/>
</dbReference>
<sequence>MSHTQNWVAMGYIKGAFGIKGWIKVQSNTEYTDSLLDYPQWRLSKGKEHILAEVESGKMAGDELQVKLAHIHDRDAAALLRGYTIEVPREQFEPTEEGEYYWADLIGMAVKNRDGINLGEVINLMETGAHDILIVRGEHGEKLIPFVEQFIDNVDNENRQITCDWGLDY</sequence>
<evidence type="ECO:0000256" key="4">
    <source>
        <dbReference type="ARBA" id="ARBA00023186"/>
    </source>
</evidence>
<keyword evidence="9" id="KW-1185">Reference proteome</keyword>
<dbReference type="Gene3D" id="2.40.30.60">
    <property type="entry name" value="RimM"/>
    <property type="match status" value="1"/>
</dbReference>
<evidence type="ECO:0000256" key="2">
    <source>
        <dbReference type="ARBA" id="ARBA00022517"/>
    </source>
</evidence>
<comment type="subcellular location">
    <subcellularLocation>
        <location evidence="5">Cytoplasm</location>
    </subcellularLocation>
</comment>
<comment type="function">
    <text evidence="5">An accessory protein needed during the final step in the assembly of 30S ribosomal subunit, possibly for assembly of the head region. Essential for efficient processing of 16S rRNA. May be needed both before and after RbfA during the maturation of 16S rRNA. It has affinity for free ribosomal 30S subunits but not for 70S ribosomes.</text>
</comment>
<dbReference type="InterPro" id="IPR036976">
    <property type="entry name" value="RimM_N_sf"/>
</dbReference>
<dbReference type="EMBL" id="JAEHNZ010000002">
    <property type="protein sequence ID" value="MBK0396476.1"/>
    <property type="molecule type" value="Genomic_DNA"/>
</dbReference>
<dbReference type="NCBIfam" id="TIGR02273">
    <property type="entry name" value="16S_RimM"/>
    <property type="match status" value="1"/>
</dbReference>
<dbReference type="InterPro" id="IPR056792">
    <property type="entry name" value="PRC_RimM"/>
</dbReference>
<keyword evidence="4 5" id="KW-0143">Chaperone</keyword>
<dbReference type="InterPro" id="IPR011961">
    <property type="entry name" value="RimM"/>
</dbReference>